<organism evidence="1 2">
    <name type="scientific">Candidatus Methanoperedens nitratireducens</name>
    <dbReference type="NCBI Taxonomy" id="1392998"/>
    <lineage>
        <taxon>Archaea</taxon>
        <taxon>Methanobacteriati</taxon>
        <taxon>Methanobacteriota</taxon>
        <taxon>Stenosarchaea group</taxon>
        <taxon>Methanomicrobia</taxon>
        <taxon>Methanosarcinales</taxon>
        <taxon>ANME-2 cluster</taxon>
        <taxon>Candidatus Methanoperedentaceae</taxon>
        <taxon>Candidatus Methanoperedens</taxon>
    </lineage>
</organism>
<dbReference type="AlphaFoldDB" id="A0A284VMJ6"/>
<dbReference type="OrthoDB" id="378504at2157"/>
<gene>
    <name evidence="1" type="ORF">MNV_1850009</name>
</gene>
<evidence type="ECO:0000313" key="1">
    <source>
        <dbReference type="EMBL" id="SNQ60500.1"/>
    </source>
</evidence>
<dbReference type="EMBL" id="FZMP01000096">
    <property type="protein sequence ID" value="SNQ60500.1"/>
    <property type="molecule type" value="Genomic_DNA"/>
</dbReference>
<name>A0A284VMJ6_9EURY</name>
<evidence type="ECO:0008006" key="3">
    <source>
        <dbReference type="Google" id="ProtNLM"/>
    </source>
</evidence>
<evidence type="ECO:0000313" key="2">
    <source>
        <dbReference type="Proteomes" id="UP000218615"/>
    </source>
</evidence>
<sequence length="118" mass="13200">MRLILVMLLLIIPLVSGCVETRPGNTTASSSVTPEYPPVVDMAKSDLAKRLNISENQIHLIKQEKKDWQDTSLGFPEEGKMYAQVITPGFVIILEAGGRQYEYHSDYKRVAGPKEIPK</sequence>
<keyword evidence="2" id="KW-1185">Reference proteome</keyword>
<proteinExistence type="predicted"/>
<accession>A0A284VMJ6</accession>
<dbReference type="RefSeq" id="WP_096204876.1">
    <property type="nucleotide sequence ID" value="NZ_FZMP01000096.1"/>
</dbReference>
<reference evidence="2" key="1">
    <citation type="submission" date="2017-06" db="EMBL/GenBank/DDBJ databases">
        <authorList>
            <person name="Cremers G."/>
        </authorList>
    </citation>
    <scope>NUCLEOTIDE SEQUENCE [LARGE SCALE GENOMIC DNA]</scope>
</reference>
<dbReference type="PROSITE" id="PS51257">
    <property type="entry name" value="PROKAR_LIPOPROTEIN"/>
    <property type="match status" value="1"/>
</dbReference>
<dbReference type="Proteomes" id="UP000218615">
    <property type="component" value="Unassembled WGS sequence"/>
</dbReference>
<protein>
    <recommendedName>
        <fullName evidence="3">Lipoprotein</fullName>
    </recommendedName>
</protein>